<name>A0AAD6ZQQ2_9AGAR</name>
<feature type="compositionally biased region" description="Polar residues" evidence="1">
    <location>
        <begin position="724"/>
        <end position="733"/>
    </location>
</feature>
<feature type="compositionally biased region" description="Polar residues" evidence="1">
    <location>
        <begin position="619"/>
        <end position="630"/>
    </location>
</feature>
<protein>
    <recommendedName>
        <fullName evidence="4">Dystroglycan-type cadherin-like domain-containing protein</fullName>
    </recommendedName>
</protein>
<keyword evidence="3" id="KW-0732">Signal</keyword>
<reference evidence="5" key="1">
    <citation type="submission" date="2023-03" db="EMBL/GenBank/DDBJ databases">
        <title>Massive genome expansion in bonnet fungi (Mycena s.s.) driven by repeated elements and novel gene families across ecological guilds.</title>
        <authorList>
            <consortium name="Lawrence Berkeley National Laboratory"/>
            <person name="Harder C.B."/>
            <person name="Miyauchi S."/>
            <person name="Viragh M."/>
            <person name="Kuo A."/>
            <person name="Thoen E."/>
            <person name="Andreopoulos B."/>
            <person name="Lu D."/>
            <person name="Skrede I."/>
            <person name="Drula E."/>
            <person name="Henrissat B."/>
            <person name="Morin E."/>
            <person name="Kohler A."/>
            <person name="Barry K."/>
            <person name="LaButti K."/>
            <person name="Morin E."/>
            <person name="Salamov A."/>
            <person name="Lipzen A."/>
            <person name="Mereny Z."/>
            <person name="Hegedus B."/>
            <person name="Baldrian P."/>
            <person name="Stursova M."/>
            <person name="Weitz H."/>
            <person name="Taylor A."/>
            <person name="Grigoriev I.V."/>
            <person name="Nagy L.G."/>
            <person name="Martin F."/>
            <person name="Kauserud H."/>
        </authorList>
    </citation>
    <scope>NUCLEOTIDE SEQUENCE</scope>
    <source>
        <strain evidence="5">CBHHK002</strain>
    </source>
</reference>
<dbReference type="SMART" id="SM00736">
    <property type="entry name" value="CADG"/>
    <property type="match status" value="1"/>
</dbReference>
<feature type="region of interest" description="Disordered" evidence="1">
    <location>
        <begin position="714"/>
        <end position="733"/>
    </location>
</feature>
<dbReference type="Proteomes" id="UP001218218">
    <property type="component" value="Unassembled WGS sequence"/>
</dbReference>
<evidence type="ECO:0000256" key="3">
    <source>
        <dbReference type="SAM" id="SignalP"/>
    </source>
</evidence>
<accession>A0AAD6ZQQ2</accession>
<keyword evidence="2" id="KW-0812">Transmembrane</keyword>
<feature type="region of interest" description="Disordered" evidence="1">
    <location>
        <begin position="662"/>
        <end position="708"/>
    </location>
</feature>
<organism evidence="5 6">
    <name type="scientific">Mycena albidolilacea</name>
    <dbReference type="NCBI Taxonomy" id="1033008"/>
    <lineage>
        <taxon>Eukaryota</taxon>
        <taxon>Fungi</taxon>
        <taxon>Dikarya</taxon>
        <taxon>Basidiomycota</taxon>
        <taxon>Agaricomycotina</taxon>
        <taxon>Agaricomycetes</taxon>
        <taxon>Agaricomycetidae</taxon>
        <taxon>Agaricales</taxon>
        <taxon>Marasmiineae</taxon>
        <taxon>Mycenaceae</taxon>
        <taxon>Mycena</taxon>
    </lineage>
</organism>
<dbReference type="InterPro" id="IPR013783">
    <property type="entry name" value="Ig-like_fold"/>
</dbReference>
<evidence type="ECO:0000256" key="2">
    <source>
        <dbReference type="SAM" id="Phobius"/>
    </source>
</evidence>
<gene>
    <name evidence="5" type="ORF">DFH08DRAFT_785167</name>
</gene>
<keyword evidence="6" id="KW-1185">Reference proteome</keyword>
<evidence type="ECO:0000256" key="1">
    <source>
        <dbReference type="SAM" id="MobiDB-lite"/>
    </source>
</evidence>
<comment type="caution">
    <text evidence="5">The sequence shown here is derived from an EMBL/GenBank/DDBJ whole genome shotgun (WGS) entry which is preliminary data.</text>
</comment>
<evidence type="ECO:0000259" key="4">
    <source>
        <dbReference type="SMART" id="SM00736"/>
    </source>
</evidence>
<feature type="region of interest" description="Disordered" evidence="1">
    <location>
        <begin position="566"/>
        <end position="649"/>
    </location>
</feature>
<dbReference type="InterPro" id="IPR006644">
    <property type="entry name" value="Cadg"/>
</dbReference>
<dbReference type="GO" id="GO:0005509">
    <property type="term" value="F:calcium ion binding"/>
    <property type="evidence" value="ECO:0007669"/>
    <property type="project" value="InterPro"/>
</dbReference>
<feature type="chain" id="PRO_5041903269" description="Dystroglycan-type cadherin-like domain-containing protein" evidence="3">
    <location>
        <begin position="20"/>
        <end position="897"/>
    </location>
</feature>
<dbReference type="GO" id="GO:0016020">
    <property type="term" value="C:membrane"/>
    <property type="evidence" value="ECO:0007669"/>
    <property type="project" value="InterPro"/>
</dbReference>
<dbReference type="EMBL" id="JARIHO010000033">
    <property type="protein sequence ID" value="KAJ7334072.1"/>
    <property type="molecule type" value="Genomic_DNA"/>
</dbReference>
<evidence type="ECO:0000313" key="6">
    <source>
        <dbReference type="Proteomes" id="UP001218218"/>
    </source>
</evidence>
<feature type="signal peptide" evidence="3">
    <location>
        <begin position="1"/>
        <end position="19"/>
    </location>
</feature>
<proteinExistence type="predicted"/>
<keyword evidence="2" id="KW-1133">Transmembrane helix</keyword>
<dbReference type="Pfam" id="PF05345">
    <property type="entry name" value="He_PIG"/>
    <property type="match status" value="1"/>
</dbReference>
<dbReference type="Gene3D" id="2.60.40.10">
    <property type="entry name" value="Immunoglobulins"/>
    <property type="match status" value="2"/>
</dbReference>
<feature type="transmembrane region" description="Helical" evidence="2">
    <location>
        <begin position="454"/>
        <end position="478"/>
    </location>
</feature>
<dbReference type="SUPFAM" id="SSF49313">
    <property type="entry name" value="Cadherin-like"/>
    <property type="match status" value="3"/>
</dbReference>
<sequence>MLLSLLYVLVLAWVAPSSAASVQIPIDKQCPLIARIGEPYSWSLSPATFSSTQGLDYNVFALPKWLSFNPSTRTFYGTPAAKDEGNPLIRVTANDSVSSVSSPFTLCVTPYPAPTLHIPLEDQFYSTNPALSSVFTVSNNSALKRPNPALRIPPKWSFSIGFDSNTFEAANRLYYEVLQADGSAPPEWMEFNHRILTLNGVVPPSLQSPTVFPMVLHGSDQEGYSAGKPLPFDIVIARDELSQAAPPPIVNITEGAPFNISLGRLDFTGIRVNEQPVDTADITAVSVDTSSCNWLAFDSGSRMLSGNPPNDPGSKYTFPMTLGAVGQILETTFSVAIMESCFASPSCPPLTIGDDRKVNFNLTPYFSDACSDRNELSATFEGDYMSFDNASATLSGTVPETSASSILVGFTVYSSKTHSTSHTTLTILLSSASKTENKGSTHPTSLSAAVHKKLVLALGIVFGVIGVVCALGAFFALFRRCARVDDTARADQEAWSDSDKRWYGILVTPVRGAQDYGALGLGLRRVAERSGSDPIPNVSSGSSQSPGVMRKGEFMTRIRQTVRNVSEKYGSRRQTSSTRPVISKPTLVVPDGLPYDVQGSPSDPFDDANNIRSYPGSAVMTNSPSTSTGEHSIPRRRADFAPPRSPPVVHFQDGLVRQLSSGSLSSDEEAVVQVASKATSIRSGMSHHQPTGSTGPRPRLVPFTSATRVPVPRVPSLSVEAPSGSPSRRVTSQRAMVLKEASDGVNRSPTADELSMGLHYVRSLGGDYPEDPSTPSVSTHVRSSFSSLESSHHGHAAAGIMRTLIRTGEKFKFRVPVSLYDAASYKKVRKLEAKLMSGKPLPKFLHVDLNGNKHAGAVEFYGAPAARDLGEFNVGVYTADDGACVGRVVVEVVAASR</sequence>
<evidence type="ECO:0000313" key="5">
    <source>
        <dbReference type="EMBL" id="KAJ7334072.1"/>
    </source>
</evidence>
<keyword evidence="2" id="KW-0472">Membrane</keyword>
<feature type="domain" description="Dystroglycan-type cadherin-like" evidence="4">
    <location>
        <begin position="21"/>
        <end position="115"/>
    </location>
</feature>
<feature type="compositionally biased region" description="Polar residues" evidence="1">
    <location>
        <begin position="676"/>
        <end position="694"/>
    </location>
</feature>
<dbReference type="InterPro" id="IPR015919">
    <property type="entry name" value="Cadherin-like_sf"/>
</dbReference>
<dbReference type="AlphaFoldDB" id="A0AAD6ZQQ2"/>